<keyword evidence="6" id="KW-1185">Reference proteome</keyword>
<comment type="caution">
    <text evidence="2">Lacks conserved residue(s) required for the propagation of feature annotation.</text>
</comment>
<reference evidence="5" key="1">
    <citation type="submission" date="2025-08" db="UniProtKB">
        <authorList>
            <consortium name="Ensembl"/>
        </authorList>
    </citation>
    <scope>IDENTIFICATION</scope>
</reference>
<keyword evidence="3" id="KW-0812">Transmembrane</keyword>
<keyword evidence="1" id="KW-1015">Disulfide bond</keyword>
<dbReference type="PANTHER" id="PTHR13826:SF14">
    <property type="entry name" value="TREFOIL FACTOR 2"/>
    <property type="match status" value="1"/>
</dbReference>
<feature type="transmembrane region" description="Helical" evidence="3">
    <location>
        <begin position="6"/>
        <end position="27"/>
    </location>
</feature>
<dbReference type="SMART" id="SM00018">
    <property type="entry name" value="PD"/>
    <property type="match status" value="1"/>
</dbReference>
<sequence length="232" mass="25883">MGVLSNLTVTVLLISLSLLVASLHLLFRNEGRLVRSVHYDPNEVTAHKKPGSSSYYYYYYYPGVPKSDGPPESLQRSGTSWQTGCSVAPQSRFDCGRDRLLSQEECEERECCYAPLPGSAGPPWCFYPAPYPGYTMGRLTPSERGQTATLTRASPSYLPKDVSTLSLEAMDETPGCFHLVLKDPSSERYKVPLPAGRPQTEAFQDQDALYTTQYQHHPFGFVVRRKSSGRVL</sequence>
<evidence type="ECO:0000313" key="6">
    <source>
        <dbReference type="Proteomes" id="UP000265000"/>
    </source>
</evidence>
<dbReference type="Pfam" id="PF00088">
    <property type="entry name" value="Trefoil"/>
    <property type="match status" value="1"/>
</dbReference>
<dbReference type="PANTHER" id="PTHR13826">
    <property type="entry name" value="INTESTINAL TREFOIL FACTOR-RELATED"/>
    <property type="match status" value="1"/>
</dbReference>
<keyword evidence="3" id="KW-0472">Membrane</keyword>
<keyword evidence="3" id="KW-1133">Transmembrane helix</keyword>
<evidence type="ECO:0000256" key="3">
    <source>
        <dbReference type="SAM" id="Phobius"/>
    </source>
</evidence>
<dbReference type="InterPro" id="IPR044913">
    <property type="entry name" value="P_trefoil_dom_sf"/>
</dbReference>
<evidence type="ECO:0000256" key="2">
    <source>
        <dbReference type="PROSITE-ProRule" id="PRU00779"/>
    </source>
</evidence>
<dbReference type="AlphaFoldDB" id="A0A3Q2TU39"/>
<feature type="domain" description="P-type" evidence="4">
    <location>
        <begin position="83"/>
        <end position="129"/>
    </location>
</feature>
<dbReference type="GO" id="GO:0005615">
    <property type="term" value="C:extracellular space"/>
    <property type="evidence" value="ECO:0007669"/>
    <property type="project" value="TreeGrafter"/>
</dbReference>
<dbReference type="Gene3D" id="2.60.40.1760">
    <property type="entry name" value="glycosyl hydrolase (family 31)"/>
    <property type="match status" value="1"/>
</dbReference>
<protein>
    <recommendedName>
        <fullName evidence="4">P-type domain-containing protein</fullName>
    </recommendedName>
</protein>
<dbReference type="SUPFAM" id="SSF57492">
    <property type="entry name" value="Trefoil"/>
    <property type="match status" value="1"/>
</dbReference>
<dbReference type="PROSITE" id="PS51448">
    <property type="entry name" value="P_TREFOIL_2"/>
    <property type="match status" value="1"/>
</dbReference>
<dbReference type="Ensembl" id="ENSFHET00000029738.1">
    <property type="protein sequence ID" value="ENSFHEP00000020265.1"/>
    <property type="gene ID" value="ENSFHEG00000022197.1"/>
</dbReference>
<proteinExistence type="predicted"/>
<dbReference type="STRING" id="8078.ENSFHEP00000020265"/>
<evidence type="ECO:0000256" key="1">
    <source>
        <dbReference type="ARBA" id="ARBA00023157"/>
    </source>
</evidence>
<organism evidence="5 6">
    <name type="scientific">Fundulus heteroclitus</name>
    <name type="common">Killifish</name>
    <name type="synonym">Mummichog</name>
    <dbReference type="NCBI Taxonomy" id="8078"/>
    <lineage>
        <taxon>Eukaryota</taxon>
        <taxon>Metazoa</taxon>
        <taxon>Chordata</taxon>
        <taxon>Craniata</taxon>
        <taxon>Vertebrata</taxon>
        <taxon>Euteleostomi</taxon>
        <taxon>Actinopterygii</taxon>
        <taxon>Neopterygii</taxon>
        <taxon>Teleostei</taxon>
        <taxon>Neoteleostei</taxon>
        <taxon>Acanthomorphata</taxon>
        <taxon>Ovalentaria</taxon>
        <taxon>Atherinomorphae</taxon>
        <taxon>Cyprinodontiformes</taxon>
        <taxon>Fundulidae</taxon>
        <taxon>Fundulus</taxon>
    </lineage>
</organism>
<dbReference type="Gene3D" id="4.10.110.10">
    <property type="entry name" value="Spasmolytic Protein, domain 1"/>
    <property type="match status" value="1"/>
</dbReference>
<reference evidence="5" key="2">
    <citation type="submission" date="2025-09" db="UniProtKB">
        <authorList>
            <consortium name="Ensembl"/>
        </authorList>
    </citation>
    <scope>IDENTIFICATION</scope>
</reference>
<dbReference type="InterPro" id="IPR000519">
    <property type="entry name" value="P_trefoil_dom"/>
</dbReference>
<dbReference type="Proteomes" id="UP000265000">
    <property type="component" value="Unplaced"/>
</dbReference>
<dbReference type="GeneTree" id="ENSGT00940000159355"/>
<evidence type="ECO:0000259" key="4">
    <source>
        <dbReference type="PROSITE" id="PS51448"/>
    </source>
</evidence>
<dbReference type="InterPro" id="IPR017994">
    <property type="entry name" value="P_trefoil_chordata"/>
</dbReference>
<name>A0A3Q2TU39_FUNHE</name>
<evidence type="ECO:0000313" key="5">
    <source>
        <dbReference type="Ensembl" id="ENSFHEP00000020265.1"/>
    </source>
</evidence>
<accession>A0A3Q2TU39</accession>